<gene>
    <name evidence="2" type="ORF">A2074_01825</name>
</gene>
<protein>
    <submittedName>
        <fullName evidence="2">Uncharacterized protein</fullName>
    </submittedName>
</protein>
<evidence type="ECO:0000256" key="1">
    <source>
        <dbReference type="SAM" id="Phobius"/>
    </source>
</evidence>
<keyword evidence="1" id="KW-1133">Transmembrane helix</keyword>
<evidence type="ECO:0000313" key="3">
    <source>
        <dbReference type="Proteomes" id="UP000178086"/>
    </source>
</evidence>
<dbReference type="Proteomes" id="UP000178086">
    <property type="component" value="Unassembled WGS sequence"/>
</dbReference>
<name>A0A1F2UM44_9ACTN</name>
<keyword evidence="1" id="KW-0472">Membrane</keyword>
<dbReference type="AlphaFoldDB" id="A0A1F2UM44"/>
<comment type="caution">
    <text evidence="2">The sequence shown here is derived from an EMBL/GenBank/DDBJ whole genome shotgun (WGS) entry which is preliminary data.</text>
</comment>
<keyword evidence="1" id="KW-0812">Transmembrane</keyword>
<dbReference type="EMBL" id="MELI01000054">
    <property type="protein sequence ID" value="OFW34050.1"/>
    <property type="molecule type" value="Genomic_DNA"/>
</dbReference>
<proteinExistence type="predicted"/>
<sequence length="131" mass="14554">MDMLAIGVGVIGLSAVLFIAYRWSKMLSERGMIEITRVELSDDGSAVDITYLVKKPGRILDRRGKVYLLDEMRAKKVNAISASELGEVIDINSRRDPSGSIRVPNKYKLVRKGSVVTVGIGDYRREDLIVV</sequence>
<feature type="transmembrane region" description="Helical" evidence="1">
    <location>
        <begin position="6"/>
        <end position="23"/>
    </location>
</feature>
<evidence type="ECO:0000313" key="2">
    <source>
        <dbReference type="EMBL" id="OFW34050.1"/>
    </source>
</evidence>
<reference evidence="2 3" key="1">
    <citation type="journal article" date="2016" name="Nat. Commun.">
        <title>Thousands of microbial genomes shed light on interconnected biogeochemical processes in an aquifer system.</title>
        <authorList>
            <person name="Anantharaman K."/>
            <person name="Brown C.T."/>
            <person name="Hug L.A."/>
            <person name="Sharon I."/>
            <person name="Castelle C.J."/>
            <person name="Probst A.J."/>
            <person name="Thomas B.C."/>
            <person name="Singh A."/>
            <person name="Wilkins M.J."/>
            <person name="Karaoz U."/>
            <person name="Brodie E.L."/>
            <person name="Williams K.H."/>
            <person name="Hubbard S.S."/>
            <person name="Banfield J.F."/>
        </authorList>
    </citation>
    <scope>NUCLEOTIDE SEQUENCE [LARGE SCALE GENOMIC DNA]</scope>
</reference>
<accession>A0A1F2UM44</accession>
<organism evidence="2 3">
    <name type="scientific">Candidatus Aquicultor primus</name>
    <dbReference type="NCBI Taxonomy" id="1797195"/>
    <lineage>
        <taxon>Bacteria</taxon>
        <taxon>Bacillati</taxon>
        <taxon>Actinomycetota</taxon>
        <taxon>Candidatus Aquicultoria</taxon>
        <taxon>Candidatus Aquicultorales</taxon>
        <taxon>Candidatus Aquicultoraceae</taxon>
        <taxon>Candidatus Aquicultor</taxon>
    </lineage>
</organism>